<name>A0AAE0NI31_9PEZI</name>
<dbReference type="InterPro" id="IPR053137">
    <property type="entry name" value="NLR-like"/>
</dbReference>
<dbReference type="Proteomes" id="UP001285441">
    <property type="component" value="Unassembled WGS sequence"/>
</dbReference>
<reference evidence="5" key="2">
    <citation type="submission" date="2023-06" db="EMBL/GenBank/DDBJ databases">
        <authorList>
            <consortium name="Lawrence Berkeley National Laboratory"/>
            <person name="Haridas S."/>
            <person name="Hensen N."/>
            <person name="Bonometti L."/>
            <person name="Westerberg I."/>
            <person name="Brannstrom I.O."/>
            <person name="Guillou S."/>
            <person name="Cros-Aarteil S."/>
            <person name="Calhoun S."/>
            <person name="Kuo A."/>
            <person name="Mondo S."/>
            <person name="Pangilinan J."/>
            <person name="Riley R."/>
            <person name="LaButti K."/>
            <person name="Andreopoulos B."/>
            <person name="Lipzen A."/>
            <person name="Chen C."/>
            <person name="Yanf M."/>
            <person name="Daum C."/>
            <person name="Ng V."/>
            <person name="Clum A."/>
            <person name="Steindorff A."/>
            <person name="Ohm R."/>
            <person name="Martin F."/>
            <person name="Silar P."/>
            <person name="Natvig D."/>
            <person name="Lalanne C."/>
            <person name="Gautier V."/>
            <person name="Ament-velasquez S.L."/>
            <person name="Kruys A."/>
            <person name="Hutchinson M.I."/>
            <person name="Powell A.J."/>
            <person name="Barry K."/>
            <person name="Miller A.N."/>
            <person name="Grigoriev I.V."/>
            <person name="Debuchy R."/>
            <person name="Gladieux P."/>
            <person name="Thoren M.H."/>
            <person name="Johannesson H."/>
        </authorList>
    </citation>
    <scope>NUCLEOTIDE SEQUENCE</scope>
    <source>
        <strain evidence="5">CBS 232.78</strain>
    </source>
</reference>
<keyword evidence="6" id="KW-1185">Reference proteome</keyword>
<dbReference type="PANTHER" id="PTHR46082:SF6">
    <property type="entry name" value="AAA+ ATPASE DOMAIN-CONTAINING PROTEIN-RELATED"/>
    <property type="match status" value="1"/>
</dbReference>
<dbReference type="GO" id="GO:0009116">
    <property type="term" value="P:nucleoside metabolic process"/>
    <property type="evidence" value="ECO:0007669"/>
    <property type="project" value="InterPro"/>
</dbReference>
<proteinExistence type="predicted"/>
<dbReference type="GO" id="GO:0003824">
    <property type="term" value="F:catalytic activity"/>
    <property type="evidence" value="ECO:0007669"/>
    <property type="project" value="InterPro"/>
</dbReference>
<dbReference type="InterPro" id="IPR054464">
    <property type="entry name" value="ULD_fung"/>
</dbReference>
<feature type="region of interest" description="Disordered" evidence="2">
    <location>
        <begin position="541"/>
        <end position="580"/>
    </location>
</feature>
<evidence type="ECO:0000313" key="6">
    <source>
        <dbReference type="Proteomes" id="UP001285441"/>
    </source>
</evidence>
<comment type="caution">
    <text evidence="5">The sequence shown here is derived from an EMBL/GenBank/DDBJ whole genome shotgun (WGS) entry which is preliminary data.</text>
</comment>
<feature type="compositionally biased region" description="Basic and acidic residues" evidence="2">
    <location>
        <begin position="1013"/>
        <end position="1023"/>
    </location>
</feature>
<feature type="region of interest" description="Disordered" evidence="2">
    <location>
        <begin position="1005"/>
        <end position="1064"/>
    </location>
</feature>
<evidence type="ECO:0000259" key="3">
    <source>
        <dbReference type="Pfam" id="PF01048"/>
    </source>
</evidence>
<dbReference type="Pfam" id="PF22893">
    <property type="entry name" value="ULD_2"/>
    <property type="match status" value="1"/>
</dbReference>
<dbReference type="Gene3D" id="3.40.50.1580">
    <property type="entry name" value="Nucleoside phosphorylase domain"/>
    <property type="match status" value="1"/>
</dbReference>
<feature type="compositionally biased region" description="Polar residues" evidence="2">
    <location>
        <begin position="1026"/>
        <end position="1055"/>
    </location>
</feature>
<dbReference type="InterPro" id="IPR035994">
    <property type="entry name" value="Nucleoside_phosphorylase_sf"/>
</dbReference>
<dbReference type="InterPro" id="IPR000845">
    <property type="entry name" value="Nucleoside_phosphorylase_d"/>
</dbReference>
<feature type="compositionally biased region" description="Basic and acidic residues" evidence="2">
    <location>
        <begin position="10"/>
        <end position="20"/>
    </location>
</feature>
<feature type="domain" description="Ubiquitin-like" evidence="4">
    <location>
        <begin position="418"/>
        <end position="497"/>
    </location>
</feature>
<evidence type="ECO:0008006" key="7">
    <source>
        <dbReference type="Google" id="ProtNLM"/>
    </source>
</evidence>
<feature type="region of interest" description="Disordered" evidence="2">
    <location>
        <begin position="1"/>
        <end position="20"/>
    </location>
</feature>
<evidence type="ECO:0000256" key="2">
    <source>
        <dbReference type="SAM" id="MobiDB-lite"/>
    </source>
</evidence>
<accession>A0AAE0NI31</accession>
<keyword evidence="1" id="KW-0175">Coiled coil</keyword>
<sequence length="1064" mass="118675">MPPLESGRSNNHDDGSGRPAGRDEFEIAIICALPLESNAVSYLFDERFDDTDDATPYSYSKVDGDPNHYTTGRIGKHNVVLAVLPNMGKAAAASAAASLRASYRSVRIALVVGICGGVPGPHKNGDEMFLGDVVISDSLVQHDLGKQYPGGIFQRKDALQDSLGRPNKDIRALLKSFEMDQNRDKLERRTAHHLRDLQAAYAKRTKRKPAKYSYLGPDEDELFRAKYRHRHRLSPCCTRETTCARALELSCDELGCEEEGLLERAALDEKRKVYDKDPTKAQEPAIYIGPVASGDTVMKSGEDRDRIAREDGILAFEMEGAGVWDELPCIVIKGICDYADSHKRKRWQDFAAATAASATKALLEALVPVDRTASLASSHELLAALQGKLPVCFSAQQVQSIRFSLQNGLLPNAIQFHTVLVVDARGRNLPFHLETVNSRELFVELLRYRFQDIGCTKINRGEWSLEDMGTGQVLDLSRPWQEVVKSNQILKMTMDFRRRNVPTTQCPSCSFLNEGLPTDQVECNVCKVTYRRIEEVKEIEVQLETPSPAPTSATPGLGTGEEAPQSPRPRPPKRPLPDEDIRHYKHVRILDTSFKIRRLNRWDVSASRACFNSRHLNDPELLLGEVAKRYGLPEEDCIRALAESEAQLSLSALRAELGVRSAVASLPAMPAASPSSIINPQNTTGTVETRLRELETHYRGKNPTFTQEHITLLATEHVSRQIVQSQEATNAAARRARVNGVITNTSNHQYALLQQQAQQAQQKLMEKKQALLQRMEQQQAQQKLMEKKQALLQRMEQQQALPQQAASYGSSFRSPLENGSWYKNSLLRGEEYSAPRKTSSLMALLDDDESWNPLRQPVFNLNSTRDSDSHFVLPPLPPPRLVPISGPLDTKFMKESIRRDGATSGIGGTVSYSRPSQLGGDPPEARTRGSPTPRLTVIPTDPSLHRTIQPVDNHYQVDDGSGGYLNWDDGDFQWLDGEMRFTPIPSESQKPQASLPPTLPSFEQQISAKKRKRDDEPDYHELVGDTTFSAPPSQPRNSFAGFSQPGSSWQRTGTYDSAFFIERP</sequence>
<dbReference type="PANTHER" id="PTHR46082">
    <property type="entry name" value="ATP/GTP-BINDING PROTEIN-RELATED"/>
    <property type="match status" value="1"/>
</dbReference>
<evidence type="ECO:0000256" key="1">
    <source>
        <dbReference type="SAM" id="Coils"/>
    </source>
</evidence>
<feature type="coiled-coil region" evidence="1">
    <location>
        <begin position="750"/>
        <end position="801"/>
    </location>
</feature>
<dbReference type="EMBL" id="JAULSW010000005">
    <property type="protein sequence ID" value="KAK3381943.1"/>
    <property type="molecule type" value="Genomic_DNA"/>
</dbReference>
<gene>
    <name evidence="5" type="ORF">B0H63DRAFT_561536</name>
</gene>
<evidence type="ECO:0000313" key="5">
    <source>
        <dbReference type="EMBL" id="KAK3381943.1"/>
    </source>
</evidence>
<feature type="domain" description="Nucleoside phosphorylase" evidence="3">
    <location>
        <begin position="27"/>
        <end position="157"/>
    </location>
</feature>
<evidence type="ECO:0000259" key="4">
    <source>
        <dbReference type="Pfam" id="PF22893"/>
    </source>
</evidence>
<organism evidence="5 6">
    <name type="scientific">Podospora didyma</name>
    <dbReference type="NCBI Taxonomy" id="330526"/>
    <lineage>
        <taxon>Eukaryota</taxon>
        <taxon>Fungi</taxon>
        <taxon>Dikarya</taxon>
        <taxon>Ascomycota</taxon>
        <taxon>Pezizomycotina</taxon>
        <taxon>Sordariomycetes</taxon>
        <taxon>Sordariomycetidae</taxon>
        <taxon>Sordariales</taxon>
        <taxon>Podosporaceae</taxon>
        <taxon>Podospora</taxon>
    </lineage>
</organism>
<dbReference type="AlphaFoldDB" id="A0AAE0NI31"/>
<feature type="region of interest" description="Disordered" evidence="2">
    <location>
        <begin position="898"/>
        <end position="945"/>
    </location>
</feature>
<protein>
    <recommendedName>
        <fullName evidence="7">Nucleoside phosphorylase domain-containing protein</fullName>
    </recommendedName>
</protein>
<reference evidence="5" key="1">
    <citation type="journal article" date="2023" name="Mol. Phylogenet. Evol.">
        <title>Genome-scale phylogeny and comparative genomics of the fungal order Sordariales.</title>
        <authorList>
            <person name="Hensen N."/>
            <person name="Bonometti L."/>
            <person name="Westerberg I."/>
            <person name="Brannstrom I.O."/>
            <person name="Guillou S."/>
            <person name="Cros-Aarteil S."/>
            <person name="Calhoun S."/>
            <person name="Haridas S."/>
            <person name="Kuo A."/>
            <person name="Mondo S."/>
            <person name="Pangilinan J."/>
            <person name="Riley R."/>
            <person name="LaButti K."/>
            <person name="Andreopoulos B."/>
            <person name="Lipzen A."/>
            <person name="Chen C."/>
            <person name="Yan M."/>
            <person name="Daum C."/>
            <person name="Ng V."/>
            <person name="Clum A."/>
            <person name="Steindorff A."/>
            <person name="Ohm R.A."/>
            <person name="Martin F."/>
            <person name="Silar P."/>
            <person name="Natvig D.O."/>
            <person name="Lalanne C."/>
            <person name="Gautier V."/>
            <person name="Ament-Velasquez S.L."/>
            <person name="Kruys A."/>
            <person name="Hutchinson M.I."/>
            <person name="Powell A.J."/>
            <person name="Barry K."/>
            <person name="Miller A.N."/>
            <person name="Grigoriev I.V."/>
            <person name="Debuchy R."/>
            <person name="Gladieux P."/>
            <person name="Hiltunen Thoren M."/>
            <person name="Johannesson H."/>
        </authorList>
    </citation>
    <scope>NUCLEOTIDE SEQUENCE</scope>
    <source>
        <strain evidence="5">CBS 232.78</strain>
    </source>
</reference>
<dbReference type="SUPFAM" id="SSF53167">
    <property type="entry name" value="Purine and uridine phosphorylases"/>
    <property type="match status" value="1"/>
</dbReference>
<dbReference type="Pfam" id="PF01048">
    <property type="entry name" value="PNP_UDP_1"/>
    <property type="match status" value="1"/>
</dbReference>